<gene>
    <name evidence="1" type="ORF">EYD45_15645</name>
</gene>
<name>A0A4Q9FDC7_9FLAO</name>
<reference evidence="1 2" key="1">
    <citation type="submission" date="2019-02" db="EMBL/GenBank/DDBJ databases">
        <title>Hyunsoonleella sp., isolated from marine sediment.</title>
        <authorList>
            <person name="Liu B.-T."/>
        </authorList>
    </citation>
    <scope>NUCLEOTIDE SEQUENCE [LARGE SCALE GENOMIC DNA]</scope>
    <source>
        <strain evidence="1 2">T58</strain>
    </source>
</reference>
<proteinExistence type="predicted"/>
<comment type="caution">
    <text evidence="1">The sequence shown here is derived from an EMBL/GenBank/DDBJ whole genome shotgun (WGS) entry which is preliminary data.</text>
</comment>
<dbReference type="EMBL" id="SIRT01000017">
    <property type="protein sequence ID" value="TBM99391.1"/>
    <property type="molecule type" value="Genomic_DNA"/>
</dbReference>
<keyword evidence="2" id="KW-1185">Reference proteome</keyword>
<organism evidence="1 2">
    <name type="scientific">Hyunsoonleella flava</name>
    <dbReference type="NCBI Taxonomy" id="2527939"/>
    <lineage>
        <taxon>Bacteria</taxon>
        <taxon>Pseudomonadati</taxon>
        <taxon>Bacteroidota</taxon>
        <taxon>Flavobacteriia</taxon>
        <taxon>Flavobacteriales</taxon>
        <taxon>Flavobacteriaceae</taxon>
    </lineage>
</organism>
<evidence type="ECO:0000313" key="2">
    <source>
        <dbReference type="Proteomes" id="UP000291142"/>
    </source>
</evidence>
<dbReference type="Proteomes" id="UP000291142">
    <property type="component" value="Unassembled WGS sequence"/>
</dbReference>
<dbReference type="Pfam" id="PF09912">
    <property type="entry name" value="DUF2141"/>
    <property type="match status" value="1"/>
</dbReference>
<protein>
    <submittedName>
        <fullName evidence="1">DUF2141 domain-containing protein</fullName>
    </submittedName>
</protein>
<dbReference type="AlphaFoldDB" id="A0A4Q9FDC7"/>
<dbReference type="InterPro" id="IPR018673">
    <property type="entry name" value="DUF2141"/>
</dbReference>
<accession>A0A4Q9FDC7</accession>
<dbReference type="RefSeq" id="WP_130965568.1">
    <property type="nucleotide sequence ID" value="NZ_SIRT01000017.1"/>
</dbReference>
<dbReference type="OrthoDB" id="9788332at2"/>
<evidence type="ECO:0000313" key="1">
    <source>
        <dbReference type="EMBL" id="TBM99391.1"/>
    </source>
</evidence>
<sequence>MLVNSEANYKSRKPIKAAKSSVVNNEVSVMFYSIPKGEYAVMAYHEVNNNGKLDTNFLGIPSEPFAFSNNAKGFMGAPKFEKAKFIVDANTVIDLEIK</sequence>